<dbReference type="RefSeq" id="WP_111538444.1">
    <property type="nucleotide sequence ID" value="NZ_QKZL01000020.1"/>
</dbReference>
<dbReference type="Pfam" id="PF01019">
    <property type="entry name" value="G_glu_transpept"/>
    <property type="match status" value="1"/>
</dbReference>
<evidence type="ECO:0000313" key="1">
    <source>
        <dbReference type="EMBL" id="PZX13005.1"/>
    </source>
</evidence>
<dbReference type="PANTHER" id="PTHR43881:SF1">
    <property type="entry name" value="GAMMA-GLUTAMYLTRANSPEPTIDASE (AFU_ORTHOLOGUE AFUA_4G13580)"/>
    <property type="match status" value="1"/>
</dbReference>
<sequence>MRNFHRPGRSVAMGCHGAAATSHQQATLIAAEVLRNGGAATDAAVAAAALLGVIEPNSTGIGGDSFALVWQADEGKLYGVNGSGHAPEGLSTEWLLGQGVGRISEDSVHSVLVPGALRCWETLLARFGRHSLTDMLAPAISSAEGGFPVAERIAHDWAFHGHRLDRHDESRRVLLHGGSPPAPGTVIRFPKLARTLRQVAEGGADAFYTGDVATAMVATLGGLGGRHSVDDFASWRPQFVTPVTTRYRDVDVHQIPPNGQGIMVSIMLNVLEGFDHAALDPLGADRFHLQIEAYRLAAAARNEYIADPDHAEVPVAELISPSYADALRDRIDPRRAMMGAMVEPIGPTDTIYLTTADAEGNMCSFISSISAAFGSAILCPRTGVLFQNRGSGFVVEPGHRNAVAPRKRSLHTIIPGFATRVGAPWLSFGVMHGLYQPVGQVQVLQNILDFGMDVQEAINAPRGLRDASAFHAETAIPEATMLELLRRGHPVSVASEPWGGAQAILSCNGVFFAGSDPRKDGAAAAW</sequence>
<dbReference type="OrthoDB" id="9781342at2"/>
<protein>
    <submittedName>
        <fullName evidence="1">Gamma-glutamyltranspeptidase/glutathione hydrolase</fullName>
    </submittedName>
</protein>
<dbReference type="Gene3D" id="1.10.246.130">
    <property type="match status" value="1"/>
</dbReference>
<dbReference type="GO" id="GO:0016787">
    <property type="term" value="F:hydrolase activity"/>
    <property type="evidence" value="ECO:0007669"/>
    <property type="project" value="UniProtKB-KW"/>
</dbReference>
<dbReference type="Proteomes" id="UP000248916">
    <property type="component" value="Unassembled WGS sequence"/>
</dbReference>
<dbReference type="SUPFAM" id="SSF56235">
    <property type="entry name" value="N-terminal nucleophile aminohydrolases (Ntn hydrolases)"/>
    <property type="match status" value="1"/>
</dbReference>
<dbReference type="PRINTS" id="PR01210">
    <property type="entry name" value="GGTRANSPTASE"/>
</dbReference>
<dbReference type="EMBL" id="QKZL01000020">
    <property type="protein sequence ID" value="PZX13005.1"/>
    <property type="molecule type" value="Genomic_DNA"/>
</dbReference>
<proteinExistence type="predicted"/>
<comment type="caution">
    <text evidence="1">The sequence shown here is derived from an EMBL/GenBank/DDBJ whole genome shotgun (WGS) entry which is preliminary data.</text>
</comment>
<dbReference type="InterPro" id="IPR029055">
    <property type="entry name" value="Ntn_hydrolases_N"/>
</dbReference>
<dbReference type="PANTHER" id="PTHR43881">
    <property type="entry name" value="GAMMA-GLUTAMYLTRANSPEPTIDASE (AFU_ORTHOLOGUE AFUA_4G13580)"/>
    <property type="match status" value="1"/>
</dbReference>
<accession>A0A2W7MXX0</accession>
<dbReference type="InterPro" id="IPR052896">
    <property type="entry name" value="GGT-like_enzyme"/>
</dbReference>
<keyword evidence="1" id="KW-0378">Hydrolase</keyword>
<organism evidence="1 2">
    <name type="scientific">Palleronia aestuarii</name>
    <dbReference type="NCBI Taxonomy" id="568105"/>
    <lineage>
        <taxon>Bacteria</taxon>
        <taxon>Pseudomonadati</taxon>
        <taxon>Pseudomonadota</taxon>
        <taxon>Alphaproteobacteria</taxon>
        <taxon>Rhodobacterales</taxon>
        <taxon>Roseobacteraceae</taxon>
        <taxon>Palleronia</taxon>
    </lineage>
</organism>
<keyword evidence="2" id="KW-1185">Reference proteome</keyword>
<name>A0A2W7MXX0_9RHOB</name>
<evidence type="ECO:0000313" key="2">
    <source>
        <dbReference type="Proteomes" id="UP000248916"/>
    </source>
</evidence>
<dbReference type="Gene3D" id="3.60.20.40">
    <property type="match status" value="1"/>
</dbReference>
<dbReference type="AlphaFoldDB" id="A0A2W7MXX0"/>
<dbReference type="InterPro" id="IPR043138">
    <property type="entry name" value="GGT_lsub"/>
</dbReference>
<dbReference type="InterPro" id="IPR043137">
    <property type="entry name" value="GGT_ssub_C"/>
</dbReference>
<gene>
    <name evidence="1" type="ORF">LX81_03382</name>
</gene>
<reference evidence="1 2" key="1">
    <citation type="submission" date="2018-06" db="EMBL/GenBank/DDBJ databases">
        <title>Genomic Encyclopedia of Archaeal and Bacterial Type Strains, Phase II (KMG-II): from individual species to whole genera.</title>
        <authorList>
            <person name="Goeker M."/>
        </authorList>
    </citation>
    <scope>NUCLEOTIDE SEQUENCE [LARGE SCALE GENOMIC DNA]</scope>
    <source>
        <strain evidence="1 2">DSM 22009</strain>
    </source>
</reference>